<comment type="similarity">
    <text evidence="3">Belongs to the PurU family.</text>
</comment>
<accession>A0ABQ3IMA1</accession>
<dbReference type="Gene3D" id="3.30.70.260">
    <property type="match status" value="1"/>
</dbReference>
<dbReference type="InterPro" id="IPR041729">
    <property type="entry name" value="Formyl-FH4-Hydrolase_C"/>
</dbReference>
<dbReference type="CDD" id="cd08648">
    <property type="entry name" value="FMT_core_Formyl-FH4-Hydrolase_C"/>
    <property type="match status" value="1"/>
</dbReference>
<comment type="pathway">
    <text evidence="3">Purine metabolism; IMP biosynthesis via de novo pathway; formate from 10-formyl-5,6,7,8-tetrahydrofolate: step 1/1.</text>
</comment>
<feature type="domain" description="ACT" evidence="5">
    <location>
        <begin position="10"/>
        <end position="92"/>
    </location>
</feature>
<dbReference type="InterPro" id="IPR045865">
    <property type="entry name" value="ACT-like_dom_sf"/>
</dbReference>
<keyword evidence="1 3" id="KW-0554">One-carbon metabolism</keyword>
<dbReference type="SUPFAM" id="SSF53328">
    <property type="entry name" value="Formyltransferase"/>
    <property type="match status" value="1"/>
</dbReference>
<dbReference type="EC" id="3.5.1.10" evidence="3 4"/>
<dbReference type="PANTHER" id="PTHR42706:SF1">
    <property type="entry name" value="FORMYLTETRAHYDROFOLATE DEFORMYLASE 2, MITOCHONDRIAL"/>
    <property type="match status" value="1"/>
</dbReference>
<sequence>MHPIPNHHYILTWQCPDTSGVLAQVSQSLYEHGAFITETSQYSDPYSETFFSRVAFDDRSLTVPIEEVRVAVEELAKALNMNFQLRERDDYPNIAIAVSKYDHCLVSLLTKWKSGALPVNIVAIISNHTDCQALAQWHGVDFYHLPINKDNKPEQEAQLLAVIEKTNTDLLVLARYMQILSDDLCQKLKGKAINIHHSFLPSFKGARPYHQAHSRGVKVIGATAHYVTSDLDEGPIIVQEVKPINHTFTIEHMVHLGHDLEATALSHAVKMHAEQRICINGDKTVILS</sequence>
<dbReference type="InterPro" id="IPR002376">
    <property type="entry name" value="Formyl_transf_N"/>
</dbReference>
<evidence type="ECO:0000256" key="3">
    <source>
        <dbReference type="HAMAP-Rule" id="MF_01927"/>
    </source>
</evidence>
<dbReference type="InterPro" id="IPR004810">
    <property type="entry name" value="PurU"/>
</dbReference>
<evidence type="ECO:0000256" key="4">
    <source>
        <dbReference type="NCBIfam" id="TIGR00655"/>
    </source>
</evidence>
<dbReference type="RefSeq" id="WP_189377872.1">
    <property type="nucleotide sequence ID" value="NZ_BNAH01000006.1"/>
</dbReference>
<dbReference type="PIRSF" id="PIRSF036480">
    <property type="entry name" value="FormyFH4_hydr"/>
    <property type="match status" value="1"/>
</dbReference>
<evidence type="ECO:0000256" key="1">
    <source>
        <dbReference type="ARBA" id="ARBA00022563"/>
    </source>
</evidence>
<dbReference type="Proteomes" id="UP000626370">
    <property type="component" value="Unassembled WGS sequence"/>
</dbReference>
<comment type="function">
    <text evidence="3">Catalyzes the hydrolysis of 10-formyltetrahydrofolate (formyl-FH4) to formate and tetrahydrofolate (FH4).</text>
</comment>
<dbReference type="EMBL" id="BNAH01000006">
    <property type="protein sequence ID" value="GHE88421.1"/>
    <property type="molecule type" value="Genomic_DNA"/>
</dbReference>
<dbReference type="SUPFAM" id="SSF55021">
    <property type="entry name" value="ACT-like"/>
    <property type="match status" value="1"/>
</dbReference>
<dbReference type="InterPro" id="IPR044074">
    <property type="entry name" value="PurU_ACT"/>
</dbReference>
<comment type="catalytic activity">
    <reaction evidence="3">
        <text>(6R)-10-formyltetrahydrofolate + H2O = (6S)-5,6,7,8-tetrahydrofolate + formate + H(+)</text>
        <dbReference type="Rhea" id="RHEA:19833"/>
        <dbReference type="ChEBI" id="CHEBI:15377"/>
        <dbReference type="ChEBI" id="CHEBI:15378"/>
        <dbReference type="ChEBI" id="CHEBI:15740"/>
        <dbReference type="ChEBI" id="CHEBI:57453"/>
        <dbReference type="ChEBI" id="CHEBI:195366"/>
        <dbReference type="EC" id="3.5.1.10"/>
    </reaction>
</comment>
<dbReference type="PRINTS" id="PR01575">
    <property type="entry name" value="FFH4HYDRLASE"/>
</dbReference>
<organism evidence="6 7">
    <name type="scientific">Thalassotalea profundi</name>
    <dbReference type="NCBI Taxonomy" id="2036687"/>
    <lineage>
        <taxon>Bacteria</taxon>
        <taxon>Pseudomonadati</taxon>
        <taxon>Pseudomonadota</taxon>
        <taxon>Gammaproteobacteria</taxon>
        <taxon>Alteromonadales</taxon>
        <taxon>Colwelliaceae</taxon>
        <taxon>Thalassotalea</taxon>
    </lineage>
</organism>
<gene>
    <name evidence="3 6" type="primary">purU</name>
    <name evidence="6" type="ORF">GCM10011501_17290</name>
</gene>
<dbReference type="CDD" id="cd04875">
    <property type="entry name" value="ACT_F4HF-DF"/>
    <property type="match status" value="1"/>
</dbReference>
<dbReference type="InterPro" id="IPR036477">
    <property type="entry name" value="Formyl_transf_N_sf"/>
</dbReference>
<dbReference type="PROSITE" id="PS51671">
    <property type="entry name" value="ACT"/>
    <property type="match status" value="1"/>
</dbReference>
<dbReference type="Pfam" id="PF00551">
    <property type="entry name" value="Formyl_trans_N"/>
    <property type="match status" value="1"/>
</dbReference>
<dbReference type="HAMAP" id="MF_01927">
    <property type="entry name" value="PurU"/>
    <property type="match status" value="1"/>
</dbReference>
<evidence type="ECO:0000313" key="7">
    <source>
        <dbReference type="Proteomes" id="UP000626370"/>
    </source>
</evidence>
<protein>
    <recommendedName>
        <fullName evidence="3 4">Formyltetrahydrofolate deformylase</fullName>
        <ecNumber evidence="3 4">3.5.1.10</ecNumber>
    </recommendedName>
    <alternativeName>
        <fullName evidence="3">Formyl-FH(4) hydrolase</fullName>
    </alternativeName>
</protein>
<evidence type="ECO:0000259" key="5">
    <source>
        <dbReference type="PROSITE" id="PS51671"/>
    </source>
</evidence>
<comment type="caution">
    <text evidence="6">The sequence shown here is derived from an EMBL/GenBank/DDBJ whole genome shotgun (WGS) entry which is preliminary data.</text>
</comment>
<proteinExistence type="inferred from homology"/>
<evidence type="ECO:0000313" key="6">
    <source>
        <dbReference type="EMBL" id="GHE88421.1"/>
    </source>
</evidence>
<name>A0ABQ3IMA1_9GAMM</name>
<dbReference type="InterPro" id="IPR002912">
    <property type="entry name" value="ACT_dom"/>
</dbReference>
<dbReference type="NCBIfam" id="NF004684">
    <property type="entry name" value="PRK06027.1"/>
    <property type="match status" value="1"/>
</dbReference>
<dbReference type="PANTHER" id="PTHR42706">
    <property type="entry name" value="FORMYLTETRAHYDROFOLATE DEFORMYLASE"/>
    <property type="match status" value="1"/>
</dbReference>
<feature type="active site" evidence="3">
    <location>
        <position position="232"/>
    </location>
</feature>
<dbReference type="Gene3D" id="3.40.50.170">
    <property type="entry name" value="Formyl transferase, N-terminal domain"/>
    <property type="match status" value="1"/>
</dbReference>
<evidence type="ECO:0000256" key="2">
    <source>
        <dbReference type="ARBA" id="ARBA00022801"/>
    </source>
</evidence>
<keyword evidence="2 3" id="KW-0378">Hydrolase</keyword>
<dbReference type="NCBIfam" id="TIGR00655">
    <property type="entry name" value="PurU"/>
    <property type="match status" value="1"/>
</dbReference>
<keyword evidence="3" id="KW-0658">Purine biosynthesis</keyword>
<reference evidence="7" key="1">
    <citation type="journal article" date="2019" name="Int. J. Syst. Evol. Microbiol.">
        <title>The Global Catalogue of Microorganisms (GCM) 10K type strain sequencing project: providing services to taxonomists for standard genome sequencing and annotation.</title>
        <authorList>
            <consortium name="The Broad Institute Genomics Platform"/>
            <consortium name="The Broad Institute Genome Sequencing Center for Infectious Disease"/>
            <person name="Wu L."/>
            <person name="Ma J."/>
        </authorList>
    </citation>
    <scope>NUCLEOTIDE SEQUENCE [LARGE SCALE GENOMIC DNA]</scope>
    <source>
        <strain evidence="7">CGMCC 1.15922</strain>
    </source>
</reference>
<keyword evidence="7" id="KW-1185">Reference proteome</keyword>